<reference evidence="3 4" key="1">
    <citation type="submission" date="2019-03" db="EMBL/GenBank/DDBJ databases">
        <title>Genomic Encyclopedia of Type Strains, Phase III (KMG-III): the genomes of soil and plant-associated and newly described type strains.</title>
        <authorList>
            <person name="Whitman W."/>
        </authorList>
    </citation>
    <scope>NUCLEOTIDE SEQUENCE [LARGE SCALE GENOMIC DNA]</scope>
    <source>
        <strain evidence="3 4">VKM Ac-2527</strain>
    </source>
</reference>
<feature type="transmembrane region" description="Helical" evidence="2">
    <location>
        <begin position="312"/>
        <end position="330"/>
    </location>
</feature>
<keyword evidence="2" id="KW-0472">Membrane</keyword>
<proteinExistence type="predicted"/>
<feature type="transmembrane region" description="Helical" evidence="2">
    <location>
        <begin position="155"/>
        <end position="174"/>
    </location>
</feature>
<protein>
    <submittedName>
        <fullName evidence="3">Uncharacterized protein</fullName>
    </submittedName>
</protein>
<evidence type="ECO:0000256" key="2">
    <source>
        <dbReference type="SAM" id="Phobius"/>
    </source>
</evidence>
<feature type="transmembrane region" description="Helical" evidence="2">
    <location>
        <begin position="342"/>
        <end position="364"/>
    </location>
</feature>
<evidence type="ECO:0000313" key="4">
    <source>
        <dbReference type="Proteomes" id="UP000295388"/>
    </source>
</evidence>
<feature type="transmembrane region" description="Helical" evidence="2">
    <location>
        <begin position="370"/>
        <end position="389"/>
    </location>
</feature>
<keyword evidence="2" id="KW-0812">Transmembrane</keyword>
<evidence type="ECO:0000256" key="1">
    <source>
        <dbReference type="SAM" id="MobiDB-lite"/>
    </source>
</evidence>
<keyword evidence="4" id="KW-1185">Reference proteome</keyword>
<dbReference type="RefSeq" id="WP_133799865.1">
    <property type="nucleotide sequence ID" value="NZ_SNWQ01000004.1"/>
</dbReference>
<feature type="compositionally biased region" description="Basic and acidic residues" evidence="1">
    <location>
        <begin position="22"/>
        <end position="32"/>
    </location>
</feature>
<feature type="transmembrane region" description="Helical" evidence="2">
    <location>
        <begin position="123"/>
        <end position="143"/>
    </location>
</feature>
<feature type="transmembrane region" description="Helical" evidence="2">
    <location>
        <begin position="92"/>
        <end position="111"/>
    </location>
</feature>
<accession>A0A4R6KKK2</accession>
<dbReference type="EMBL" id="SNWQ01000004">
    <property type="protein sequence ID" value="TDO50671.1"/>
    <property type="molecule type" value="Genomic_DNA"/>
</dbReference>
<dbReference type="OrthoDB" id="9255632at2"/>
<feature type="region of interest" description="Disordered" evidence="1">
    <location>
        <begin position="1"/>
        <end position="32"/>
    </location>
</feature>
<dbReference type="Proteomes" id="UP000295388">
    <property type="component" value="Unassembled WGS sequence"/>
</dbReference>
<sequence length="579" mass="63630">MADDDSTSDDESKGGSTGEDEAASKDGEVDETKVRNCTADRLRLVNAKDEAFVFAPLEKRTQPDAARWPLQQLFDREILVAVEPSRKRDVEWILQPAGGAAGIAFLVAIYVADANPIRQGLVWGIVAGIYVLLFAMALVVALIGGPAVARQAGQFATLFLVILISVGVPAAVAWRYSVEGLFAGTSLADLGRLLQVSFVSLACLVPGLLFFLFDRQRLSTLRDRFEQQIFRLDPNVDTLADAYTRYGKQIEETYGHGGDRTETRLERQRRWPIVVATIALALGWVITLLPVGELDDPNTPAEVAALFVPQQNAVAFGFLGAYFFAINLILRRYARGDLRPKAYTTITVRILVVVILGWLVDAIAPGQNDWILVVAFLIGIVPETVLTFLREIYRGPTIGTYLKPLDEPLPLHDLEGIDLYDRARLLDEGVANIEALAHHDFIDLLLETRIPAARLVDWVDQAILYLHVAGPTANGKHTSPAARANLRRLGIRTATDLQTICTRYPSGPVFNQLGQAVSDGQNDDNCTLNLLLASLQDDEWMNYVHSWRSNAVIGDRTINLADNGTITTDNRTVPQPPSG</sequence>
<dbReference type="AlphaFoldDB" id="A0A4R6KKK2"/>
<organism evidence="3 4">
    <name type="scientific">Kribbella caucasensis</name>
    <dbReference type="NCBI Taxonomy" id="2512215"/>
    <lineage>
        <taxon>Bacteria</taxon>
        <taxon>Bacillati</taxon>
        <taxon>Actinomycetota</taxon>
        <taxon>Actinomycetes</taxon>
        <taxon>Propionibacteriales</taxon>
        <taxon>Kribbellaceae</taxon>
        <taxon>Kribbella</taxon>
    </lineage>
</organism>
<keyword evidence="2" id="KW-1133">Transmembrane helix</keyword>
<name>A0A4R6KKK2_9ACTN</name>
<feature type="transmembrane region" description="Helical" evidence="2">
    <location>
        <begin position="271"/>
        <end position="292"/>
    </location>
</feature>
<gene>
    <name evidence="3" type="ORF">EV643_104164</name>
</gene>
<feature type="transmembrane region" description="Helical" evidence="2">
    <location>
        <begin position="194"/>
        <end position="213"/>
    </location>
</feature>
<comment type="caution">
    <text evidence="3">The sequence shown here is derived from an EMBL/GenBank/DDBJ whole genome shotgun (WGS) entry which is preliminary data.</text>
</comment>
<evidence type="ECO:0000313" key="3">
    <source>
        <dbReference type="EMBL" id="TDO50671.1"/>
    </source>
</evidence>